<dbReference type="SUPFAM" id="SSF54909">
    <property type="entry name" value="Dimeric alpha+beta barrel"/>
    <property type="match status" value="1"/>
</dbReference>
<dbReference type="Gene3D" id="3.30.70.100">
    <property type="match status" value="1"/>
</dbReference>
<name>A0A6C2TXY1_PONDE</name>
<dbReference type="Pfam" id="PF03992">
    <property type="entry name" value="ABM"/>
    <property type="match status" value="1"/>
</dbReference>
<feature type="domain" description="ABM" evidence="1">
    <location>
        <begin position="27"/>
        <end position="82"/>
    </location>
</feature>
<evidence type="ECO:0000259" key="1">
    <source>
        <dbReference type="Pfam" id="PF03992"/>
    </source>
</evidence>
<gene>
    <name evidence="2" type="ORF">PDESU_01006</name>
</gene>
<proteinExistence type="predicted"/>
<accession>A0A6C2TXY1</accession>
<dbReference type="Proteomes" id="UP000366872">
    <property type="component" value="Unassembled WGS sequence"/>
</dbReference>
<keyword evidence="3" id="KW-1185">Reference proteome</keyword>
<organism evidence="2 3">
    <name type="scientific">Pontiella desulfatans</name>
    <dbReference type="NCBI Taxonomy" id="2750659"/>
    <lineage>
        <taxon>Bacteria</taxon>
        <taxon>Pseudomonadati</taxon>
        <taxon>Kiritimatiellota</taxon>
        <taxon>Kiritimatiellia</taxon>
        <taxon>Kiritimatiellales</taxon>
        <taxon>Pontiellaceae</taxon>
        <taxon>Pontiella</taxon>
    </lineage>
</organism>
<dbReference type="InterPro" id="IPR011008">
    <property type="entry name" value="Dimeric_a/b-barrel"/>
</dbReference>
<protein>
    <recommendedName>
        <fullName evidence="1">ABM domain-containing protein</fullName>
    </recommendedName>
</protein>
<evidence type="ECO:0000313" key="2">
    <source>
        <dbReference type="EMBL" id="VGO12453.1"/>
    </source>
</evidence>
<dbReference type="AlphaFoldDB" id="A0A6C2TXY1"/>
<evidence type="ECO:0000313" key="3">
    <source>
        <dbReference type="Proteomes" id="UP000366872"/>
    </source>
</evidence>
<sequence>MKTQQPLERIFCNISMHFASEQDAKSALELLHSSLECTMSKNGCLDCRVLMDSNEPVKVDYLEQWQTEEAFRRHVGSHDFKHVFFAMDMCCESPGVKIEKVVSQSGLDYLRTVYEEGIGLVTGEWKQTGSIRIME</sequence>
<dbReference type="EMBL" id="CAAHFG010000001">
    <property type="protein sequence ID" value="VGO12453.1"/>
    <property type="molecule type" value="Genomic_DNA"/>
</dbReference>
<dbReference type="InterPro" id="IPR007138">
    <property type="entry name" value="ABM_dom"/>
</dbReference>
<reference evidence="2 3" key="1">
    <citation type="submission" date="2019-04" db="EMBL/GenBank/DDBJ databases">
        <authorList>
            <person name="Van Vliet M D."/>
        </authorList>
    </citation>
    <scope>NUCLEOTIDE SEQUENCE [LARGE SCALE GENOMIC DNA]</scope>
    <source>
        <strain evidence="2 3">F1</strain>
    </source>
</reference>